<dbReference type="PROSITE" id="PS51257">
    <property type="entry name" value="PROKAR_LIPOPROTEIN"/>
    <property type="match status" value="1"/>
</dbReference>
<accession>A0A2V3UP24</accession>
<sequence>MKGLDAFKAHFEGFAHNYVLIGGAACEIIMEEVGLDFRATKDLDIVILVEALDAAFGERFWAFVEAGGYQQRERSSGKKEFYRFQKPCNSDYPAMLELFARTPDAITPAADSVLTPLPVDEDIASLSAILLDDVYYQALVENSREVDGIAVLDERILIPFKAKAHLDLAERRDRGEEIDQKTVRKHRADVFRLLQLLPESARVVLPSTIAAAVAAFAEKVEADGDFVPKDIGLPLDAVSHISRLRVLYGIEQG</sequence>
<reference evidence="1 2" key="1">
    <citation type="submission" date="2018-05" db="EMBL/GenBank/DDBJ databases">
        <title>Genomic Encyclopedia of Type Strains, Phase IV (KMG-IV): sequencing the most valuable type-strain genomes for metagenomic binning, comparative biology and taxonomic classification.</title>
        <authorList>
            <person name="Goeker M."/>
        </authorList>
    </citation>
    <scope>NUCLEOTIDE SEQUENCE [LARGE SCALE GENOMIC DNA]</scope>
    <source>
        <strain evidence="1 2">DSM 3183</strain>
    </source>
</reference>
<evidence type="ECO:0008006" key="3">
    <source>
        <dbReference type="Google" id="ProtNLM"/>
    </source>
</evidence>
<gene>
    <name evidence="1" type="ORF">C7451_1202</name>
</gene>
<evidence type="ECO:0000313" key="2">
    <source>
        <dbReference type="Proteomes" id="UP000248014"/>
    </source>
</evidence>
<dbReference type="EMBL" id="QJJM01000020">
    <property type="protein sequence ID" value="PXW68142.1"/>
    <property type="molecule type" value="Genomic_DNA"/>
</dbReference>
<dbReference type="RefSeq" id="WP_110300275.1">
    <property type="nucleotide sequence ID" value="NZ_QJJM01000020.1"/>
</dbReference>
<evidence type="ECO:0000313" key="1">
    <source>
        <dbReference type="EMBL" id="PXW68142.1"/>
    </source>
</evidence>
<dbReference type="OrthoDB" id="9795020at2"/>
<comment type="caution">
    <text evidence="1">The sequence shown here is derived from an EMBL/GenBank/DDBJ whole genome shotgun (WGS) entry which is preliminary data.</text>
</comment>
<dbReference type="AlphaFoldDB" id="A0A2V3UP24"/>
<organism evidence="1 2">
    <name type="scientific">Blastomonas natatoria</name>
    <dbReference type="NCBI Taxonomy" id="34015"/>
    <lineage>
        <taxon>Bacteria</taxon>
        <taxon>Pseudomonadati</taxon>
        <taxon>Pseudomonadota</taxon>
        <taxon>Alphaproteobacteria</taxon>
        <taxon>Sphingomonadales</taxon>
        <taxon>Sphingomonadaceae</taxon>
        <taxon>Blastomonas</taxon>
    </lineage>
</organism>
<proteinExistence type="predicted"/>
<name>A0A2V3UP24_9SPHN</name>
<protein>
    <recommendedName>
        <fullName evidence="3">Nucleotidyltransferase AbiEii toxin of type IV toxin-antitoxin system</fullName>
    </recommendedName>
</protein>
<keyword evidence="2" id="KW-1185">Reference proteome</keyword>
<dbReference type="Proteomes" id="UP000248014">
    <property type="component" value="Unassembled WGS sequence"/>
</dbReference>